<accession>M0BG60</accession>
<dbReference type="Proteomes" id="UP000011560">
    <property type="component" value="Unassembled WGS sequence"/>
</dbReference>
<gene>
    <name evidence="2" type="ORF">C479_14833</name>
</gene>
<organism evidence="2 3">
    <name type="scientific">Halovivax asiaticus JCM 14624</name>
    <dbReference type="NCBI Taxonomy" id="1227490"/>
    <lineage>
        <taxon>Archaea</taxon>
        <taxon>Methanobacteriati</taxon>
        <taxon>Methanobacteriota</taxon>
        <taxon>Stenosarchaea group</taxon>
        <taxon>Halobacteria</taxon>
        <taxon>Halobacteriales</taxon>
        <taxon>Natrialbaceae</taxon>
        <taxon>Halovivax</taxon>
    </lineage>
</organism>
<name>M0BG60_9EURY</name>
<dbReference type="STRING" id="1227490.C479_14833"/>
<reference evidence="2 3" key="1">
    <citation type="journal article" date="2014" name="PLoS Genet.">
        <title>Phylogenetically driven sequencing of extremely halophilic archaea reveals strategies for static and dynamic osmo-response.</title>
        <authorList>
            <person name="Becker E.A."/>
            <person name="Seitzer P.M."/>
            <person name="Tritt A."/>
            <person name="Larsen D."/>
            <person name="Krusor M."/>
            <person name="Yao A.I."/>
            <person name="Wu D."/>
            <person name="Madern D."/>
            <person name="Eisen J.A."/>
            <person name="Darling A.E."/>
            <person name="Facciotti M.T."/>
        </authorList>
    </citation>
    <scope>NUCLEOTIDE SEQUENCE [LARGE SCALE GENOMIC DNA]</scope>
    <source>
        <strain evidence="2 3">JCM 14624</strain>
    </source>
</reference>
<dbReference type="OrthoDB" id="193911at2157"/>
<evidence type="ECO:0000313" key="3">
    <source>
        <dbReference type="Proteomes" id="UP000011560"/>
    </source>
</evidence>
<dbReference type="EMBL" id="AOIQ01000021">
    <property type="protein sequence ID" value="ELZ08624.1"/>
    <property type="molecule type" value="Genomic_DNA"/>
</dbReference>
<keyword evidence="3" id="KW-1185">Reference proteome</keyword>
<dbReference type="InterPro" id="IPR058281">
    <property type="entry name" value="DUF7975"/>
</dbReference>
<dbReference type="Pfam" id="PF25930">
    <property type="entry name" value="DUF7975"/>
    <property type="match status" value="1"/>
</dbReference>
<dbReference type="RefSeq" id="WP_007704261.1">
    <property type="nucleotide sequence ID" value="NZ_AOIQ01000021.1"/>
</dbReference>
<protein>
    <recommendedName>
        <fullName evidence="1">DUF7975 domain-containing protein</fullName>
    </recommendedName>
</protein>
<evidence type="ECO:0000313" key="2">
    <source>
        <dbReference type="EMBL" id="ELZ08624.1"/>
    </source>
</evidence>
<evidence type="ECO:0000259" key="1">
    <source>
        <dbReference type="Pfam" id="PF25930"/>
    </source>
</evidence>
<proteinExistence type="predicted"/>
<feature type="domain" description="DUF7975" evidence="1">
    <location>
        <begin position="1"/>
        <end position="131"/>
    </location>
</feature>
<sequence>MSRFDATARDERRALIEDGIRAHQERSSGFCTFEADESTTDDVSNLGIPWVQCTGDETSFDSTEAELDRAKTLLESYPRYQIAELLRPEEAGGVHVVIETPGELDRRTRFVDELFTDVFGLPASYRLWVSSV</sequence>
<dbReference type="AlphaFoldDB" id="M0BG60"/>
<comment type="caution">
    <text evidence="2">The sequence shown here is derived from an EMBL/GenBank/DDBJ whole genome shotgun (WGS) entry which is preliminary data.</text>
</comment>